<organism evidence="6 7">
    <name type="scientific">Roseibacillus ishigakijimensis</name>
    <dbReference type="NCBI Taxonomy" id="454146"/>
    <lineage>
        <taxon>Bacteria</taxon>
        <taxon>Pseudomonadati</taxon>
        <taxon>Verrucomicrobiota</taxon>
        <taxon>Verrucomicrobiia</taxon>
        <taxon>Verrucomicrobiales</taxon>
        <taxon>Verrucomicrobiaceae</taxon>
        <taxon>Roseibacillus</taxon>
    </lineage>
</organism>
<dbReference type="SMART" id="SM00382">
    <property type="entry name" value="AAA"/>
    <property type="match status" value="1"/>
</dbReference>
<dbReference type="RefSeq" id="WP_200392662.1">
    <property type="nucleotide sequence ID" value="NZ_JAENIO010000044.1"/>
</dbReference>
<dbReference type="InterPro" id="IPR003439">
    <property type="entry name" value="ABC_transporter-like_ATP-bd"/>
</dbReference>
<dbReference type="PANTHER" id="PTHR42734:SF5">
    <property type="entry name" value="IRON TRANSPORT SYSTEM ATP-BINDING PROTEIN HI_0361-RELATED"/>
    <property type="match status" value="1"/>
</dbReference>
<dbReference type="AlphaFoldDB" id="A0A934RSQ8"/>
<evidence type="ECO:0000259" key="5">
    <source>
        <dbReference type="PROSITE" id="PS50893"/>
    </source>
</evidence>
<dbReference type="PROSITE" id="PS00211">
    <property type="entry name" value="ABC_TRANSPORTER_1"/>
    <property type="match status" value="1"/>
</dbReference>
<evidence type="ECO:0000256" key="2">
    <source>
        <dbReference type="ARBA" id="ARBA00022448"/>
    </source>
</evidence>
<keyword evidence="4 6" id="KW-0067">ATP-binding</keyword>
<comment type="caution">
    <text evidence="6">The sequence shown here is derived from an EMBL/GenBank/DDBJ whole genome shotgun (WGS) entry which is preliminary data.</text>
</comment>
<evidence type="ECO:0000256" key="4">
    <source>
        <dbReference type="ARBA" id="ARBA00022840"/>
    </source>
</evidence>
<dbReference type="CDD" id="cd03235">
    <property type="entry name" value="ABC_Metallic_Cations"/>
    <property type="match status" value="1"/>
</dbReference>
<evidence type="ECO:0000313" key="7">
    <source>
        <dbReference type="Proteomes" id="UP000604083"/>
    </source>
</evidence>
<dbReference type="EMBL" id="JAENIO010000044">
    <property type="protein sequence ID" value="MBK1835227.1"/>
    <property type="molecule type" value="Genomic_DNA"/>
</dbReference>
<dbReference type="InterPro" id="IPR050153">
    <property type="entry name" value="Metal_Ion_Import_ABC"/>
</dbReference>
<sequence>MSECCPGTVAGGHASHRLEVSDLCVTYGPVTALCEVSFATTCGHRLALLGPNGAGKSTLIRSLAGLCHSVQGSILWRGKSLTGSTREIAYLPQLDRHREGFPVTVREVVAMGRLPHMGFWRTTRPIDVEKVDEALSIMRLENLATRQIDALSGGQRQRAFLARALAQEAHIVMLDEPFTGLDVESAEELSETLRDLARRGHLVIASHHNLATVETIFDQALVLKKHQIAFGPVAEVMVRPEVRTVLGLEKGGGHV</sequence>
<gene>
    <name evidence="6" type="ORF">JIN78_14245</name>
</gene>
<dbReference type="PROSITE" id="PS50893">
    <property type="entry name" value="ABC_TRANSPORTER_2"/>
    <property type="match status" value="1"/>
</dbReference>
<dbReference type="SUPFAM" id="SSF52540">
    <property type="entry name" value="P-loop containing nucleoside triphosphate hydrolases"/>
    <property type="match status" value="1"/>
</dbReference>
<dbReference type="Pfam" id="PF00005">
    <property type="entry name" value="ABC_tran"/>
    <property type="match status" value="1"/>
</dbReference>
<evidence type="ECO:0000256" key="1">
    <source>
        <dbReference type="ARBA" id="ARBA00005417"/>
    </source>
</evidence>
<proteinExistence type="inferred from homology"/>
<keyword evidence="3" id="KW-0547">Nucleotide-binding</keyword>
<dbReference type="Proteomes" id="UP000604083">
    <property type="component" value="Unassembled WGS sequence"/>
</dbReference>
<keyword evidence="7" id="KW-1185">Reference proteome</keyword>
<dbReference type="PANTHER" id="PTHR42734">
    <property type="entry name" value="METAL TRANSPORT SYSTEM ATP-BINDING PROTEIN TM_0124-RELATED"/>
    <property type="match status" value="1"/>
</dbReference>
<dbReference type="InterPro" id="IPR027417">
    <property type="entry name" value="P-loop_NTPase"/>
</dbReference>
<protein>
    <submittedName>
        <fullName evidence="6">ABC transporter ATP-binding protein</fullName>
    </submittedName>
</protein>
<name>A0A934RSQ8_9BACT</name>
<comment type="similarity">
    <text evidence="1">Belongs to the ABC transporter superfamily.</text>
</comment>
<accession>A0A934RSQ8</accession>
<dbReference type="Gene3D" id="3.40.50.300">
    <property type="entry name" value="P-loop containing nucleotide triphosphate hydrolases"/>
    <property type="match status" value="1"/>
</dbReference>
<reference evidence="6" key="1">
    <citation type="submission" date="2021-01" db="EMBL/GenBank/DDBJ databases">
        <title>Modified the classification status of verrucomicrobia.</title>
        <authorList>
            <person name="Feng X."/>
        </authorList>
    </citation>
    <scope>NUCLEOTIDE SEQUENCE</scope>
    <source>
        <strain evidence="6">KCTC 12986</strain>
    </source>
</reference>
<dbReference type="GO" id="GO:0005524">
    <property type="term" value="F:ATP binding"/>
    <property type="evidence" value="ECO:0007669"/>
    <property type="project" value="UniProtKB-KW"/>
</dbReference>
<dbReference type="InterPro" id="IPR017871">
    <property type="entry name" value="ABC_transporter-like_CS"/>
</dbReference>
<feature type="domain" description="ABC transporter" evidence="5">
    <location>
        <begin position="18"/>
        <end position="250"/>
    </location>
</feature>
<keyword evidence="2" id="KW-0813">Transport</keyword>
<evidence type="ECO:0000256" key="3">
    <source>
        <dbReference type="ARBA" id="ARBA00022741"/>
    </source>
</evidence>
<dbReference type="GO" id="GO:0016887">
    <property type="term" value="F:ATP hydrolysis activity"/>
    <property type="evidence" value="ECO:0007669"/>
    <property type="project" value="InterPro"/>
</dbReference>
<evidence type="ECO:0000313" key="6">
    <source>
        <dbReference type="EMBL" id="MBK1835227.1"/>
    </source>
</evidence>
<dbReference type="InterPro" id="IPR003593">
    <property type="entry name" value="AAA+_ATPase"/>
</dbReference>